<dbReference type="KEGG" id="cfh:C1707_03905"/>
<keyword evidence="1" id="KW-0732">Signal</keyword>
<dbReference type="AlphaFoldDB" id="A0A2N5CV65"/>
<evidence type="ECO:0000313" key="3">
    <source>
        <dbReference type="EMBL" id="PLR17689.1"/>
    </source>
</evidence>
<reference evidence="3 4" key="1">
    <citation type="submission" date="2017-12" db="EMBL/GenBank/DDBJ databases">
        <title>The genome sequence of Caulobacter flavus CGMCC1 15093.</title>
        <authorList>
            <person name="Gao J."/>
            <person name="Mao X."/>
            <person name="Sun J."/>
        </authorList>
    </citation>
    <scope>NUCLEOTIDE SEQUENCE [LARGE SCALE GENOMIC DNA]</scope>
    <source>
        <strain evidence="3 4">CGMCC1 15093</strain>
    </source>
</reference>
<evidence type="ECO:0000313" key="5">
    <source>
        <dbReference type="Proteomes" id="UP000281192"/>
    </source>
</evidence>
<dbReference type="Proteomes" id="UP000281192">
    <property type="component" value="Chromosome"/>
</dbReference>
<dbReference type="EMBL" id="PJRQ01000017">
    <property type="protein sequence ID" value="PLR17689.1"/>
    <property type="molecule type" value="Genomic_DNA"/>
</dbReference>
<name>A0A2N5CV65_9CAUL</name>
<proteinExistence type="predicted"/>
<dbReference type="Proteomes" id="UP000234483">
    <property type="component" value="Unassembled WGS sequence"/>
</dbReference>
<evidence type="ECO:0000256" key="1">
    <source>
        <dbReference type="SAM" id="SignalP"/>
    </source>
</evidence>
<keyword evidence="5" id="KW-1185">Reference proteome</keyword>
<dbReference type="RefSeq" id="WP_101712799.1">
    <property type="nucleotide sequence ID" value="NZ_CP026100.1"/>
</dbReference>
<protein>
    <submittedName>
        <fullName evidence="3">Uncharacterized protein</fullName>
    </submittedName>
</protein>
<gene>
    <name evidence="2" type="ORF">C1707_03905</name>
    <name evidence="3" type="ORF">CFHF_09620</name>
</gene>
<accession>A0A2N5CV65</accession>
<organism evidence="3 4">
    <name type="scientific">Caulobacter flavus</name>
    <dbReference type="NCBI Taxonomy" id="1679497"/>
    <lineage>
        <taxon>Bacteria</taxon>
        <taxon>Pseudomonadati</taxon>
        <taxon>Pseudomonadota</taxon>
        <taxon>Alphaproteobacteria</taxon>
        <taxon>Caulobacterales</taxon>
        <taxon>Caulobacteraceae</taxon>
        <taxon>Caulobacter</taxon>
    </lineage>
</organism>
<evidence type="ECO:0000313" key="4">
    <source>
        <dbReference type="Proteomes" id="UP000234483"/>
    </source>
</evidence>
<feature type="signal peptide" evidence="1">
    <location>
        <begin position="1"/>
        <end position="21"/>
    </location>
</feature>
<evidence type="ECO:0000313" key="2">
    <source>
        <dbReference type="EMBL" id="AYV45457.1"/>
    </source>
</evidence>
<feature type="chain" id="PRO_5044577976" evidence="1">
    <location>
        <begin position="22"/>
        <end position="137"/>
    </location>
</feature>
<dbReference type="OrthoDB" id="8410655at2"/>
<sequence>MRRLSLAISLVLALVAVEAHAAPASAPAADSAFGELGKTDRKAPLPRQMQGRWREAGDPSVELIVSGGEILWQGRVVDYDSKEVTQEEGGLTVTLEVWGWERQEALRRSITGLVITPEGEFQIFNPKFATTFERKGR</sequence>
<dbReference type="EMBL" id="CP026100">
    <property type="protein sequence ID" value="AYV45457.1"/>
    <property type="molecule type" value="Genomic_DNA"/>
</dbReference>
<reference evidence="2 5" key="2">
    <citation type="submission" date="2018-01" db="EMBL/GenBank/DDBJ databases">
        <title>Complete genome sequence of Caulobacter flavus RHGG3.</title>
        <authorList>
            <person name="Yang E."/>
        </authorList>
    </citation>
    <scope>NUCLEOTIDE SEQUENCE [LARGE SCALE GENOMIC DNA]</scope>
    <source>
        <strain evidence="2 5">RHGG3</strain>
    </source>
</reference>